<evidence type="ECO:0000313" key="1">
    <source>
        <dbReference type="EMBL" id="TMW89850.1"/>
    </source>
</evidence>
<dbReference type="AlphaFoldDB" id="A0A6N2B749"/>
<comment type="caution">
    <text evidence="1">The sequence shown here is derived from an EMBL/GenBank/DDBJ whole genome shotgun (WGS) entry which is preliminary data.</text>
</comment>
<organism evidence="1">
    <name type="scientific">Solanum chilense</name>
    <name type="common">Tomato</name>
    <name type="synonym">Lycopersicon chilense</name>
    <dbReference type="NCBI Taxonomy" id="4083"/>
    <lineage>
        <taxon>Eukaryota</taxon>
        <taxon>Viridiplantae</taxon>
        <taxon>Streptophyta</taxon>
        <taxon>Embryophyta</taxon>
        <taxon>Tracheophyta</taxon>
        <taxon>Spermatophyta</taxon>
        <taxon>Magnoliopsida</taxon>
        <taxon>eudicotyledons</taxon>
        <taxon>Gunneridae</taxon>
        <taxon>Pentapetalae</taxon>
        <taxon>asterids</taxon>
        <taxon>lamiids</taxon>
        <taxon>Solanales</taxon>
        <taxon>Solanaceae</taxon>
        <taxon>Solanoideae</taxon>
        <taxon>Solaneae</taxon>
        <taxon>Solanum</taxon>
        <taxon>Solanum subgen. Lycopersicon</taxon>
    </lineage>
</organism>
<sequence>MRTLKWDPVLNPEEDTTTTIAWISFPSLPPNHFGEEIVFSLALAVGKQLQVDLSTQNKTRPSCARVNALMVFKEVQTRTRDQSLRIAQWIMSRLKGTMMLERKI</sequence>
<gene>
    <name evidence="1" type="ORF">EJD97_016553</name>
</gene>
<accession>A0A6N2B749</accession>
<name>A0A6N2B749_SOLCI</name>
<dbReference type="EMBL" id="RXGB01004366">
    <property type="protein sequence ID" value="TMW89850.1"/>
    <property type="molecule type" value="Genomic_DNA"/>
</dbReference>
<proteinExistence type="predicted"/>
<dbReference type="PANTHER" id="PTHR31286:SF179">
    <property type="entry name" value="RNASE H TYPE-1 DOMAIN-CONTAINING PROTEIN"/>
    <property type="match status" value="1"/>
</dbReference>
<reference evidence="1" key="1">
    <citation type="submission" date="2019-05" db="EMBL/GenBank/DDBJ databases">
        <title>The de novo reference genome and transcriptome assemblies of the wild tomato species Solanum chilense.</title>
        <authorList>
            <person name="Stam R."/>
            <person name="Nosenko T."/>
            <person name="Hoerger A.C."/>
            <person name="Stephan W."/>
            <person name="Seidel M.A."/>
            <person name="Kuhn J.M.M."/>
            <person name="Haberer G."/>
            <person name="Tellier A."/>
        </authorList>
    </citation>
    <scope>NUCLEOTIDE SEQUENCE</scope>
    <source>
        <tissue evidence="1">Mature leaves</tissue>
    </source>
</reference>
<dbReference type="PANTHER" id="PTHR31286">
    <property type="entry name" value="GLYCINE-RICH CELL WALL STRUCTURAL PROTEIN 1.8-LIKE"/>
    <property type="match status" value="1"/>
</dbReference>
<protein>
    <submittedName>
        <fullName evidence="1">Uncharacterized protein</fullName>
    </submittedName>
</protein>
<dbReference type="InterPro" id="IPR040256">
    <property type="entry name" value="At4g02000-like"/>
</dbReference>